<dbReference type="PRINTS" id="PR01284">
    <property type="entry name" value="NUCLEARECPTR"/>
</dbReference>
<dbReference type="PRINTS" id="PR00047">
    <property type="entry name" value="STROIDFINGER"/>
</dbReference>
<evidence type="ECO:0000256" key="9">
    <source>
        <dbReference type="ARBA" id="ARBA00023242"/>
    </source>
</evidence>
<evidence type="ECO:0000256" key="11">
    <source>
        <dbReference type="SAM" id="MobiDB-lite"/>
    </source>
</evidence>
<dbReference type="FunFam" id="3.30.50.10:FF:000009">
    <property type="entry name" value="nuclear receptor subfamily 4 group A member 2"/>
    <property type="match status" value="1"/>
</dbReference>
<evidence type="ECO:0000256" key="10">
    <source>
        <dbReference type="SAM" id="Coils"/>
    </source>
</evidence>
<dbReference type="GO" id="GO:0071376">
    <property type="term" value="P:cellular response to corticotropin-releasing hormone stimulus"/>
    <property type="evidence" value="ECO:0007669"/>
    <property type="project" value="TreeGrafter"/>
</dbReference>
<evidence type="ECO:0000256" key="1">
    <source>
        <dbReference type="ARBA" id="ARBA00004123"/>
    </source>
</evidence>
<dbReference type="InterPro" id="IPR001723">
    <property type="entry name" value="Nuclear_hrmn_rcpt"/>
</dbReference>
<dbReference type="SUPFAM" id="SSF57716">
    <property type="entry name" value="Glucocorticoid receptor-like (DNA-binding domain)"/>
    <property type="match status" value="1"/>
</dbReference>
<comment type="caution">
    <text evidence="14">The sequence shown here is derived from an EMBL/GenBank/DDBJ whole genome shotgun (WGS) entry which is preliminary data.</text>
</comment>
<evidence type="ECO:0008006" key="16">
    <source>
        <dbReference type="Google" id="ProtNLM"/>
    </source>
</evidence>
<feature type="compositionally biased region" description="Gly residues" evidence="11">
    <location>
        <begin position="494"/>
        <end position="506"/>
    </location>
</feature>
<keyword evidence="2" id="KW-0479">Metal-binding</keyword>
<evidence type="ECO:0000256" key="7">
    <source>
        <dbReference type="ARBA" id="ARBA00023163"/>
    </source>
</evidence>
<dbReference type="GO" id="GO:0005667">
    <property type="term" value="C:transcription regulator complex"/>
    <property type="evidence" value="ECO:0007669"/>
    <property type="project" value="TreeGrafter"/>
</dbReference>
<evidence type="ECO:0000313" key="14">
    <source>
        <dbReference type="EMBL" id="KAF0045373.1"/>
    </source>
</evidence>
<dbReference type="SMART" id="SM00430">
    <property type="entry name" value="HOLI"/>
    <property type="match status" value="1"/>
</dbReference>
<dbReference type="GO" id="GO:0005634">
    <property type="term" value="C:nucleus"/>
    <property type="evidence" value="ECO:0007669"/>
    <property type="project" value="UniProtKB-SubCell"/>
</dbReference>
<dbReference type="Gene3D" id="1.10.565.10">
    <property type="entry name" value="Retinoid X Receptor"/>
    <property type="match status" value="1"/>
</dbReference>
<keyword evidence="5" id="KW-0805">Transcription regulation</keyword>
<keyword evidence="6" id="KW-0238">DNA-binding</keyword>
<dbReference type="GO" id="GO:0008270">
    <property type="term" value="F:zinc ion binding"/>
    <property type="evidence" value="ECO:0007669"/>
    <property type="project" value="UniProtKB-KW"/>
</dbReference>
<dbReference type="PANTHER" id="PTHR24085:SF2">
    <property type="entry name" value="NUCLEAR RECEPTOR SUBFAMILY 4 GROUP A MEMBER 3"/>
    <property type="match status" value="1"/>
</dbReference>
<keyword evidence="9" id="KW-0539">Nucleus</keyword>
<dbReference type="PROSITE" id="PS00031">
    <property type="entry name" value="NUCLEAR_REC_DBD_1"/>
    <property type="match status" value="1"/>
</dbReference>
<dbReference type="Proteomes" id="UP000438429">
    <property type="component" value="Unassembled WGS sequence"/>
</dbReference>
<feature type="region of interest" description="Disordered" evidence="11">
    <location>
        <begin position="430"/>
        <end position="532"/>
    </location>
</feature>
<feature type="domain" description="NR LBD" evidence="13">
    <location>
        <begin position="675"/>
        <end position="926"/>
    </location>
</feature>
<feature type="compositionally biased region" description="Low complexity" evidence="11">
    <location>
        <begin position="458"/>
        <end position="472"/>
    </location>
</feature>
<dbReference type="AlphaFoldDB" id="A0A6A4THE5"/>
<dbReference type="InterPro" id="IPR013088">
    <property type="entry name" value="Znf_NHR/GATA"/>
</dbReference>
<dbReference type="InterPro" id="IPR003070">
    <property type="entry name" value="NR4A1-3"/>
</dbReference>
<dbReference type="EMBL" id="VEVO01000002">
    <property type="protein sequence ID" value="KAF0045373.1"/>
    <property type="molecule type" value="Genomic_DNA"/>
</dbReference>
<feature type="domain" description="Nuclear receptor" evidence="12">
    <location>
        <begin position="573"/>
        <end position="648"/>
    </location>
</feature>
<evidence type="ECO:0000256" key="4">
    <source>
        <dbReference type="ARBA" id="ARBA00022833"/>
    </source>
</evidence>
<sequence length="1113" mass="121914">MRSAAQASARSPALVLCFAVVSFSDERHLCGISSQVFARLPTNCCPRRSLDVDISWKRDSGIQLTSRQIKQHGKLPAVEHAAVAGPQDQPALVVCGASTQKTRQVSKYDVRSPLTSHRRRGCGRNQRSSKCCVDTLPRLTHPLEELHDQQVKHYDSNFKQPCPTNQPTNISDNTKTRTSGQVQPPTIYFTTWTSLQRLEELDGFQSSDERMQCLRWNQEDASMSVRIWRGRRALLLCEAVTFHKPVVVVVVVVVVIRSEERAQPSSEPRRLDTSSATPAESSRFQEPGPGRSHATPQPRTPSTIQREALSPALTYVCSVSLVDMPCVQAQYGPAPPGSAYSGQSFSYQGDSYSSDLMTPDYTKLDLGGGDISAAATTSLPSFNVFVEGSYEPKSSCLYQMPPHRPTIKKEEETYPTAPALEAMSSAAMYFKQSPPSTPTTPSLPPHPGASFLWEEHSLAPPSHPHSLGSSLETGPLKSPRFQHFYQHSPPHSGGSIGGYESLGGGLVRTSSSSSSSSSSVSHPHGPPLEQSMYQLHRGAGGSSLAFRSLALGPCGPLLGDNLPSPPPRGPQGEGTCAVCGDNAACQHYGVRTCEGCKGFFKRTVQKNAKYVCLASKNCPVDKRRRNRCQYCRFQKCLSVGMVKEVVRTDNLKGRRGRLPSKPKSPLQTEASPPSPPLSLLSALHRAYSHSTPRDFDYNQFSAADPPSSSSDAEHIQLFYRLLTISMETTRCWADRLPGFSELQRDDQNLLIDSAFLELFVLRLAHRSVLSEDKLVFCNGLVLHRFQCLRGFGEWLDSIRDFSTHLQSLNLDTSAFACLAALVLLTDKAEQVPCLKPHRGVGCGQSAGHMADESNKLTLRRLEAPIHKFIKVALPTDLERLQKHQNNILKYQHSQQWDRLHQEHINASRTVQQLRANIREMEKLCSRVRAEDASALEKLVRPVRDRALVAAHDFLLLHSNPAPQPAPPPAAQTSSYVSSSCHAGDDVCWEPMSDRQMQLQLPEIPADQSAAESWDNLEEDLKELSGLVTEFSLLVHAVGYKLMVLPVAGALLGGVLGGPLGMLAGFKAAGVAAALGGGALGYAGGNLVQKNRKARLDLQMKQLTAPPPEYSKEK</sequence>
<dbReference type="Gene3D" id="3.30.50.10">
    <property type="entry name" value="Erythroid Transcription Factor GATA-1, subunit A"/>
    <property type="match status" value="1"/>
</dbReference>
<dbReference type="GO" id="GO:0004879">
    <property type="term" value="F:nuclear receptor activity"/>
    <property type="evidence" value="ECO:0007669"/>
    <property type="project" value="InterPro"/>
</dbReference>
<evidence type="ECO:0000256" key="6">
    <source>
        <dbReference type="ARBA" id="ARBA00023125"/>
    </source>
</evidence>
<dbReference type="InterPro" id="IPR001628">
    <property type="entry name" value="Znf_hrmn_rcpt"/>
</dbReference>
<dbReference type="InterPro" id="IPR035500">
    <property type="entry name" value="NHR-like_dom_sf"/>
</dbReference>
<keyword evidence="4" id="KW-0862">Zinc</keyword>
<feature type="coiled-coil region" evidence="10">
    <location>
        <begin position="903"/>
        <end position="930"/>
    </location>
</feature>
<evidence type="ECO:0000313" key="15">
    <source>
        <dbReference type="Proteomes" id="UP000438429"/>
    </source>
</evidence>
<dbReference type="CDD" id="cd06969">
    <property type="entry name" value="NR_DBD_NGFI-B"/>
    <property type="match status" value="1"/>
</dbReference>
<dbReference type="SMART" id="SM00399">
    <property type="entry name" value="ZnF_C4"/>
    <property type="match status" value="1"/>
</dbReference>
<dbReference type="PROSITE" id="PS51030">
    <property type="entry name" value="NUCLEAR_REC_DBD_2"/>
    <property type="match status" value="1"/>
</dbReference>
<evidence type="ECO:0000256" key="8">
    <source>
        <dbReference type="ARBA" id="ARBA00023170"/>
    </source>
</evidence>
<proteinExistence type="predicted"/>
<gene>
    <name evidence="14" type="ORF">F2P81_001902</name>
</gene>
<organism evidence="14 15">
    <name type="scientific">Scophthalmus maximus</name>
    <name type="common">Turbot</name>
    <name type="synonym">Psetta maxima</name>
    <dbReference type="NCBI Taxonomy" id="52904"/>
    <lineage>
        <taxon>Eukaryota</taxon>
        <taxon>Metazoa</taxon>
        <taxon>Chordata</taxon>
        <taxon>Craniata</taxon>
        <taxon>Vertebrata</taxon>
        <taxon>Euteleostomi</taxon>
        <taxon>Actinopterygii</taxon>
        <taxon>Neopterygii</taxon>
        <taxon>Teleostei</taxon>
        <taxon>Neoteleostei</taxon>
        <taxon>Acanthomorphata</taxon>
        <taxon>Carangaria</taxon>
        <taxon>Pleuronectiformes</taxon>
        <taxon>Pleuronectoidei</taxon>
        <taxon>Scophthalmidae</taxon>
        <taxon>Scophthalmus</taxon>
    </lineage>
</organism>
<evidence type="ECO:0000259" key="13">
    <source>
        <dbReference type="PROSITE" id="PS51843"/>
    </source>
</evidence>
<feature type="compositionally biased region" description="Pro residues" evidence="11">
    <location>
        <begin position="435"/>
        <end position="447"/>
    </location>
</feature>
<dbReference type="PROSITE" id="PS51843">
    <property type="entry name" value="NR_LBD"/>
    <property type="match status" value="1"/>
</dbReference>
<evidence type="ECO:0000259" key="12">
    <source>
        <dbReference type="PROSITE" id="PS51030"/>
    </source>
</evidence>
<dbReference type="InterPro" id="IPR059001">
    <property type="entry name" value="STX17_N"/>
</dbReference>
<keyword evidence="7" id="KW-0804">Transcription</keyword>
<dbReference type="GO" id="GO:0000978">
    <property type="term" value="F:RNA polymerase II cis-regulatory region sequence-specific DNA binding"/>
    <property type="evidence" value="ECO:0007669"/>
    <property type="project" value="TreeGrafter"/>
</dbReference>
<keyword evidence="3" id="KW-0863">Zinc-finger</keyword>
<name>A0A6A4THE5_SCOMX</name>
<feature type="region of interest" description="Disordered" evidence="11">
    <location>
        <begin position="648"/>
        <end position="676"/>
    </location>
</feature>
<accession>A0A6A4THE5</accession>
<keyword evidence="8" id="KW-0675">Receptor</keyword>
<evidence type="ECO:0000256" key="5">
    <source>
        <dbReference type="ARBA" id="ARBA00023015"/>
    </source>
</evidence>
<comment type="subcellular location">
    <subcellularLocation>
        <location evidence="1">Nucleus</location>
    </subcellularLocation>
</comment>
<feature type="compositionally biased region" description="Polar residues" evidence="11">
    <location>
        <begin position="273"/>
        <end position="284"/>
    </location>
</feature>
<dbReference type="PRINTS" id="PR00398">
    <property type="entry name" value="STRDHORMONER"/>
</dbReference>
<feature type="region of interest" description="Disordered" evidence="11">
    <location>
        <begin position="261"/>
        <end position="305"/>
    </location>
</feature>
<protein>
    <recommendedName>
        <fullName evidence="16">Nuclear receptor subfamily 4 group A member 2</fullName>
    </recommendedName>
</protein>
<feature type="compositionally biased region" description="Low complexity" evidence="11">
    <location>
        <begin position="510"/>
        <end position="521"/>
    </location>
</feature>
<reference evidence="14 15" key="1">
    <citation type="submission" date="2019-06" db="EMBL/GenBank/DDBJ databases">
        <title>Draft genomes of female and male turbot (Scophthalmus maximus).</title>
        <authorList>
            <person name="Xu H."/>
            <person name="Xu X.-W."/>
            <person name="Shao C."/>
            <person name="Chen S."/>
        </authorList>
    </citation>
    <scope>NUCLEOTIDE SEQUENCE [LARGE SCALE GENOMIC DNA]</scope>
    <source>
        <strain evidence="14">Ysfricsl-2016a</strain>
        <tissue evidence="14">Blood</tissue>
    </source>
</reference>
<dbReference type="Pfam" id="PF00104">
    <property type="entry name" value="Hormone_recep"/>
    <property type="match status" value="1"/>
</dbReference>
<evidence type="ECO:0000256" key="2">
    <source>
        <dbReference type="ARBA" id="ARBA00022723"/>
    </source>
</evidence>
<dbReference type="GO" id="GO:0035259">
    <property type="term" value="F:nuclear glucocorticoid receptor binding"/>
    <property type="evidence" value="ECO:0007669"/>
    <property type="project" value="TreeGrafter"/>
</dbReference>
<dbReference type="Pfam" id="PF26585">
    <property type="entry name" value="STX17_N"/>
    <property type="match status" value="1"/>
</dbReference>
<keyword evidence="10" id="KW-0175">Coiled coil</keyword>
<dbReference type="InterPro" id="IPR000536">
    <property type="entry name" value="Nucl_hrmn_rcpt_lig-bd"/>
</dbReference>
<dbReference type="PANTHER" id="PTHR24085">
    <property type="entry name" value="NUCLEAR HORMONE RECEPTOR"/>
    <property type="match status" value="1"/>
</dbReference>
<dbReference type="Pfam" id="PF00105">
    <property type="entry name" value="zf-C4"/>
    <property type="match status" value="1"/>
</dbReference>
<feature type="compositionally biased region" description="Polar residues" evidence="11">
    <location>
        <begin position="294"/>
        <end position="305"/>
    </location>
</feature>
<feature type="compositionally biased region" description="Basic and acidic residues" evidence="11">
    <location>
        <begin position="261"/>
        <end position="272"/>
    </location>
</feature>
<dbReference type="SUPFAM" id="SSF48508">
    <property type="entry name" value="Nuclear receptor ligand-binding domain"/>
    <property type="match status" value="1"/>
</dbReference>
<feature type="region of interest" description="Disordered" evidence="11">
    <location>
        <begin position="158"/>
        <end position="182"/>
    </location>
</feature>
<evidence type="ECO:0000256" key="3">
    <source>
        <dbReference type="ARBA" id="ARBA00022771"/>
    </source>
</evidence>